<reference evidence="8 9" key="1">
    <citation type="submission" date="2019-07" db="EMBL/GenBank/DDBJ databases">
        <title>Sphingomonas alkalisoli sp. nov., isolated from rhizosphere soil of Suaedae salsa.</title>
        <authorList>
            <person name="Zhang H."/>
            <person name="Xu L."/>
            <person name="Zhang J.-X."/>
            <person name="Sun J.-Q."/>
        </authorList>
    </citation>
    <scope>NUCLEOTIDE SEQUENCE [LARGE SCALE GENOMIC DNA]</scope>
    <source>
        <strain evidence="8 9">XS-10</strain>
    </source>
</reference>
<dbReference type="AlphaFoldDB" id="A0A518RBD5"/>
<feature type="binding site" evidence="6">
    <location>
        <position position="144"/>
    </location>
    <ligand>
        <name>Mg(2+)</name>
        <dbReference type="ChEBI" id="CHEBI:18420"/>
    </ligand>
</feature>
<dbReference type="Proteomes" id="UP000318055">
    <property type="component" value="Chromosome"/>
</dbReference>
<sequence length="278" mass="28730">MRLRSLLFVPGDRPDRMEKALGTGADALILDLEDSVTPERKDAARAAVADFLARHHEGIARWVRINPLDSGMAQDDLAAARGADGIVLPKSATGADVAALDAMLGGVAARILPIATETPAAIFGLGSYIGCSPRLAGITWGAEDLPAAIGAQSSRETDGSYTPPYEMIRALTLFGAHAAGVAPIETVYPDFRDLDGLAAYCARAMRDGFAGMMAIHPAQVAVINAAFTPSEQAVAHARAVVAAFAANPGAGALQLDGKMIDAPHLKAARALLARAGEA</sequence>
<dbReference type="PANTHER" id="PTHR32308:SF0">
    <property type="entry name" value="HPCH_HPAI ALDOLASE_CITRATE LYASE DOMAIN-CONTAINING PROTEIN"/>
    <property type="match status" value="1"/>
</dbReference>
<comment type="similarity">
    <text evidence="2">Belongs to the HpcH/HpaI aldolase family.</text>
</comment>
<evidence type="ECO:0000256" key="6">
    <source>
        <dbReference type="PIRSR" id="PIRSR015582-2"/>
    </source>
</evidence>
<evidence type="ECO:0000256" key="4">
    <source>
        <dbReference type="ARBA" id="ARBA00022842"/>
    </source>
</evidence>
<feature type="binding site" evidence="5">
    <location>
        <position position="64"/>
    </location>
    <ligand>
        <name>substrate</name>
    </ligand>
</feature>
<dbReference type="EMBL" id="CP042239">
    <property type="protein sequence ID" value="QDX24719.1"/>
    <property type="molecule type" value="Genomic_DNA"/>
</dbReference>
<protein>
    <submittedName>
        <fullName evidence="8">CoA ester lyase</fullName>
    </submittedName>
</protein>
<evidence type="ECO:0000256" key="1">
    <source>
        <dbReference type="ARBA" id="ARBA00001946"/>
    </source>
</evidence>
<dbReference type="RefSeq" id="WP_145844283.1">
    <property type="nucleotide sequence ID" value="NZ_CP042239.1"/>
</dbReference>
<feature type="binding site" evidence="5">
    <location>
        <position position="117"/>
    </location>
    <ligand>
        <name>substrate</name>
    </ligand>
</feature>
<gene>
    <name evidence="8" type="ORF">FPZ54_00855</name>
</gene>
<evidence type="ECO:0000256" key="3">
    <source>
        <dbReference type="ARBA" id="ARBA00022723"/>
    </source>
</evidence>
<keyword evidence="4 6" id="KW-0460">Magnesium</keyword>
<dbReference type="PIRSF" id="PIRSF015582">
    <property type="entry name" value="Cit_lyase_B"/>
    <property type="match status" value="1"/>
</dbReference>
<dbReference type="Gene3D" id="3.20.20.60">
    <property type="entry name" value="Phosphoenolpyruvate-binding domains"/>
    <property type="match status" value="1"/>
</dbReference>
<name>A0A518RBD5_9SPHN</name>
<evidence type="ECO:0000256" key="5">
    <source>
        <dbReference type="PIRSR" id="PIRSR015582-1"/>
    </source>
</evidence>
<organism evidence="8 9">
    <name type="scientific">Sphingomonas suaedae</name>
    <dbReference type="NCBI Taxonomy" id="2599297"/>
    <lineage>
        <taxon>Bacteria</taxon>
        <taxon>Pseudomonadati</taxon>
        <taxon>Pseudomonadota</taxon>
        <taxon>Alphaproteobacteria</taxon>
        <taxon>Sphingomonadales</taxon>
        <taxon>Sphingomonadaceae</taxon>
        <taxon>Sphingomonas</taxon>
    </lineage>
</organism>
<evidence type="ECO:0000313" key="8">
    <source>
        <dbReference type="EMBL" id="QDX24719.1"/>
    </source>
</evidence>
<dbReference type="InterPro" id="IPR005000">
    <property type="entry name" value="Aldolase/citrate-lyase_domain"/>
</dbReference>
<dbReference type="OrthoDB" id="9800547at2"/>
<feature type="domain" description="HpcH/HpaI aldolase/citrate lyase" evidence="7">
    <location>
        <begin position="4"/>
        <end position="217"/>
    </location>
</feature>
<dbReference type="GO" id="GO:0006107">
    <property type="term" value="P:oxaloacetate metabolic process"/>
    <property type="evidence" value="ECO:0007669"/>
    <property type="project" value="TreeGrafter"/>
</dbReference>
<dbReference type="GO" id="GO:0016829">
    <property type="term" value="F:lyase activity"/>
    <property type="evidence" value="ECO:0007669"/>
    <property type="project" value="UniProtKB-KW"/>
</dbReference>
<proteinExistence type="inferred from homology"/>
<dbReference type="InterPro" id="IPR040442">
    <property type="entry name" value="Pyrv_kinase-like_dom_sf"/>
</dbReference>
<evidence type="ECO:0000259" key="7">
    <source>
        <dbReference type="Pfam" id="PF03328"/>
    </source>
</evidence>
<accession>A0A518RBD5</accession>
<dbReference type="InterPro" id="IPR015813">
    <property type="entry name" value="Pyrv/PenolPyrv_kinase-like_dom"/>
</dbReference>
<dbReference type="Pfam" id="PF03328">
    <property type="entry name" value="HpcH_HpaI"/>
    <property type="match status" value="1"/>
</dbReference>
<comment type="cofactor">
    <cofactor evidence="1">
        <name>Mg(2+)</name>
        <dbReference type="ChEBI" id="CHEBI:18420"/>
    </cofactor>
</comment>
<evidence type="ECO:0000256" key="2">
    <source>
        <dbReference type="ARBA" id="ARBA00005568"/>
    </source>
</evidence>
<feature type="binding site" evidence="6">
    <location>
        <position position="117"/>
    </location>
    <ligand>
        <name>Mg(2+)</name>
        <dbReference type="ChEBI" id="CHEBI:18420"/>
    </ligand>
</feature>
<dbReference type="GO" id="GO:0000287">
    <property type="term" value="F:magnesium ion binding"/>
    <property type="evidence" value="ECO:0007669"/>
    <property type="project" value="TreeGrafter"/>
</dbReference>
<keyword evidence="9" id="KW-1185">Reference proteome</keyword>
<dbReference type="KEGG" id="ssua:FPZ54_00855"/>
<dbReference type="InterPro" id="IPR011206">
    <property type="entry name" value="Citrate_lyase_beta/mcl1/mcl2"/>
</dbReference>
<dbReference type="SUPFAM" id="SSF51621">
    <property type="entry name" value="Phosphoenolpyruvate/pyruvate domain"/>
    <property type="match status" value="1"/>
</dbReference>
<keyword evidence="3 6" id="KW-0479">Metal-binding</keyword>
<evidence type="ECO:0000313" key="9">
    <source>
        <dbReference type="Proteomes" id="UP000318055"/>
    </source>
</evidence>
<keyword evidence="8" id="KW-0456">Lyase</keyword>
<dbReference type="PANTHER" id="PTHR32308">
    <property type="entry name" value="LYASE BETA SUBUNIT, PUTATIVE (AFU_ORTHOLOGUE AFUA_4G13030)-RELATED"/>
    <property type="match status" value="1"/>
</dbReference>